<name>A0AAD2Q3H9_9AGAR</name>
<evidence type="ECO:0000256" key="1">
    <source>
        <dbReference type="SAM" id="Phobius"/>
    </source>
</evidence>
<dbReference type="AlphaFoldDB" id="A0AAD2Q3H9"/>
<keyword evidence="1" id="KW-1133">Transmembrane helix</keyword>
<evidence type="ECO:0000313" key="3">
    <source>
        <dbReference type="EMBL" id="CAK5272005.1"/>
    </source>
</evidence>
<feature type="transmembrane region" description="Helical" evidence="1">
    <location>
        <begin position="46"/>
        <end position="69"/>
    </location>
</feature>
<proteinExistence type="predicted"/>
<evidence type="ECO:0000259" key="2">
    <source>
        <dbReference type="Pfam" id="PF20152"/>
    </source>
</evidence>
<gene>
    <name evidence="3" type="ORF">MYCIT1_LOCUS17490</name>
</gene>
<keyword evidence="4" id="KW-1185">Reference proteome</keyword>
<dbReference type="Pfam" id="PF20152">
    <property type="entry name" value="DUF6534"/>
    <property type="match status" value="1"/>
</dbReference>
<feature type="domain" description="DUF6534" evidence="2">
    <location>
        <begin position="139"/>
        <end position="194"/>
    </location>
</feature>
<feature type="transmembrane region" description="Helical" evidence="1">
    <location>
        <begin position="140"/>
        <end position="165"/>
    </location>
</feature>
<dbReference type="PANTHER" id="PTHR40465">
    <property type="entry name" value="CHROMOSOME 1, WHOLE GENOME SHOTGUN SEQUENCE"/>
    <property type="match status" value="1"/>
</dbReference>
<feature type="transmembrane region" description="Helical" evidence="1">
    <location>
        <begin position="84"/>
        <end position="105"/>
    </location>
</feature>
<accession>A0AAD2Q3H9</accession>
<sequence length="274" mass="30278">MGEFDTTLGALCVAYMLAWGLFGVMSMQTYRYYHIFIKDAMWIKTLVGGLWILDTLQLVLTGSCLYFWVITNYVNPAVLANSTWTFNIGILVTNSIVIIVQFFLARRVWIRARLLLIFCKLKPSEHTCLAATMDLKWPKLILYAMNTGTLTAIVVLIDMICFLTMPNNLIHIAFNLVSGKLYTNSLLATLNYRDTVCSHAPRAMNMNTTISLSHMSGATAPMGGSGVGTAPVFAPNSKFHSTASTGDHTLAVTASEMEDYTISNASELKFINAV</sequence>
<evidence type="ECO:0000313" key="4">
    <source>
        <dbReference type="Proteomes" id="UP001295794"/>
    </source>
</evidence>
<comment type="caution">
    <text evidence="3">The sequence shown here is derived from an EMBL/GenBank/DDBJ whole genome shotgun (WGS) entry which is preliminary data.</text>
</comment>
<dbReference type="Proteomes" id="UP001295794">
    <property type="component" value="Unassembled WGS sequence"/>
</dbReference>
<reference evidence="3" key="1">
    <citation type="submission" date="2023-11" db="EMBL/GenBank/DDBJ databases">
        <authorList>
            <person name="De Vega J J."/>
            <person name="De Vega J J."/>
        </authorList>
    </citation>
    <scope>NUCLEOTIDE SEQUENCE</scope>
</reference>
<protein>
    <recommendedName>
        <fullName evidence="2">DUF6534 domain-containing protein</fullName>
    </recommendedName>
</protein>
<dbReference type="PANTHER" id="PTHR40465:SF1">
    <property type="entry name" value="DUF6534 DOMAIN-CONTAINING PROTEIN"/>
    <property type="match status" value="1"/>
</dbReference>
<feature type="transmembrane region" description="Helical" evidence="1">
    <location>
        <begin position="6"/>
        <end position="25"/>
    </location>
</feature>
<keyword evidence="1" id="KW-0812">Transmembrane</keyword>
<dbReference type="InterPro" id="IPR045339">
    <property type="entry name" value="DUF6534"/>
</dbReference>
<organism evidence="3 4">
    <name type="scientific">Mycena citricolor</name>
    <dbReference type="NCBI Taxonomy" id="2018698"/>
    <lineage>
        <taxon>Eukaryota</taxon>
        <taxon>Fungi</taxon>
        <taxon>Dikarya</taxon>
        <taxon>Basidiomycota</taxon>
        <taxon>Agaricomycotina</taxon>
        <taxon>Agaricomycetes</taxon>
        <taxon>Agaricomycetidae</taxon>
        <taxon>Agaricales</taxon>
        <taxon>Marasmiineae</taxon>
        <taxon>Mycenaceae</taxon>
        <taxon>Mycena</taxon>
    </lineage>
</organism>
<dbReference type="EMBL" id="CAVNYO010000180">
    <property type="protein sequence ID" value="CAK5272005.1"/>
    <property type="molecule type" value="Genomic_DNA"/>
</dbReference>
<keyword evidence="1" id="KW-0472">Membrane</keyword>